<feature type="domain" description="eIF3a PCI" evidence="4">
    <location>
        <begin position="2"/>
        <end position="74"/>
    </location>
</feature>
<dbReference type="InterPro" id="IPR054711">
    <property type="entry name" value="eIF3a_PCI_TPR-like"/>
</dbReference>
<dbReference type="GO" id="GO:0002188">
    <property type="term" value="P:translation reinitiation"/>
    <property type="evidence" value="ECO:0007669"/>
    <property type="project" value="TreeGrafter"/>
</dbReference>
<dbReference type="Pfam" id="PF22591">
    <property type="entry name" value="eIF3a_PCI_TPR-like"/>
    <property type="match status" value="1"/>
</dbReference>
<dbReference type="Proteomes" id="UP000224567">
    <property type="component" value="Unassembled WGS sequence"/>
</dbReference>
<proteinExistence type="predicted"/>
<evidence type="ECO:0000256" key="2">
    <source>
        <dbReference type="ARBA" id="ARBA00022540"/>
    </source>
</evidence>
<dbReference type="GO" id="GO:0071541">
    <property type="term" value="C:eukaryotic translation initiation factor 3 complex, eIF3m"/>
    <property type="evidence" value="ECO:0007669"/>
    <property type="project" value="TreeGrafter"/>
</dbReference>
<dbReference type="PANTHER" id="PTHR14005:SF0">
    <property type="entry name" value="EUKARYOTIC TRANSLATION INITIATION FACTOR 3 SUBUNIT A"/>
    <property type="match status" value="1"/>
</dbReference>
<dbReference type="GO" id="GO:0071540">
    <property type="term" value="C:eukaryotic translation initiation factor 3 complex, eIF3e"/>
    <property type="evidence" value="ECO:0007669"/>
    <property type="project" value="TreeGrafter"/>
</dbReference>
<evidence type="ECO:0000313" key="6">
    <source>
        <dbReference type="Proteomes" id="UP000224567"/>
    </source>
</evidence>
<dbReference type="EMBL" id="MLFT02000001">
    <property type="protein sequence ID" value="PHT58139.1"/>
    <property type="molecule type" value="Genomic_DNA"/>
</dbReference>
<accession>A0A2G2XL05</accession>
<dbReference type="PANTHER" id="PTHR14005">
    <property type="entry name" value="EUKARYOTIC TRANSLATION INITIATION FACTOR 3, THETA SUBUNIT"/>
    <property type="match status" value="1"/>
</dbReference>
<keyword evidence="2" id="KW-0396">Initiation factor</keyword>
<keyword evidence="1" id="KW-0963">Cytoplasm</keyword>
<dbReference type="AlphaFoldDB" id="A0A2G2XL05"/>
<dbReference type="GO" id="GO:0001732">
    <property type="term" value="P:formation of cytoplasmic translation initiation complex"/>
    <property type="evidence" value="ECO:0007669"/>
    <property type="project" value="TreeGrafter"/>
</dbReference>
<reference evidence="5 6" key="1">
    <citation type="journal article" date="2017" name="Genome Biol.">
        <title>New reference genome sequences of hot pepper reveal the massive evolution of plant disease-resistance genes by retroduplication.</title>
        <authorList>
            <person name="Kim S."/>
            <person name="Park J."/>
            <person name="Yeom S.I."/>
            <person name="Kim Y.M."/>
            <person name="Seo E."/>
            <person name="Kim K.T."/>
            <person name="Kim M.S."/>
            <person name="Lee J.M."/>
            <person name="Cheong K."/>
            <person name="Shin H.S."/>
            <person name="Kim S.B."/>
            <person name="Han K."/>
            <person name="Lee J."/>
            <person name="Park M."/>
            <person name="Lee H.A."/>
            <person name="Lee H.Y."/>
            <person name="Lee Y."/>
            <person name="Oh S."/>
            <person name="Lee J.H."/>
            <person name="Choi E."/>
            <person name="Choi E."/>
            <person name="Lee S.E."/>
            <person name="Jeon J."/>
            <person name="Kim H."/>
            <person name="Choi G."/>
            <person name="Song H."/>
            <person name="Lee J."/>
            <person name="Lee S.C."/>
            <person name="Kwon J.K."/>
            <person name="Lee H.Y."/>
            <person name="Koo N."/>
            <person name="Hong Y."/>
            <person name="Kim R.W."/>
            <person name="Kang W.H."/>
            <person name="Huh J.H."/>
            <person name="Kang B.C."/>
            <person name="Yang T.J."/>
            <person name="Lee Y.H."/>
            <person name="Bennetzen J.L."/>
            <person name="Choi D."/>
        </authorList>
    </citation>
    <scope>NUCLEOTIDE SEQUENCE [LARGE SCALE GENOMIC DNA]</scope>
    <source>
        <strain evidence="6">cv. PBC81</strain>
    </source>
</reference>
<protein>
    <recommendedName>
        <fullName evidence="4">eIF3a PCI domain-containing protein</fullName>
    </recommendedName>
</protein>
<dbReference type="OrthoDB" id="18884at2759"/>
<dbReference type="GO" id="GO:0043614">
    <property type="term" value="C:multi-eIF complex"/>
    <property type="evidence" value="ECO:0007669"/>
    <property type="project" value="TreeGrafter"/>
</dbReference>
<keyword evidence="3" id="KW-0648">Protein biosynthesis</keyword>
<gene>
    <name evidence="5" type="ORF">CQW23_00502</name>
</gene>
<dbReference type="STRING" id="33114.A0A2G2XL05"/>
<reference evidence="6" key="2">
    <citation type="journal article" date="2017" name="J. Anim. Genet.">
        <title>Multiple reference genome sequences of hot pepper reveal the massive evolution of plant disease resistance genes by retroduplication.</title>
        <authorList>
            <person name="Kim S."/>
            <person name="Park J."/>
            <person name="Yeom S.-I."/>
            <person name="Kim Y.-M."/>
            <person name="Seo E."/>
            <person name="Kim K.-T."/>
            <person name="Kim M.-S."/>
            <person name="Lee J.M."/>
            <person name="Cheong K."/>
            <person name="Shin H.-S."/>
            <person name="Kim S.-B."/>
            <person name="Han K."/>
            <person name="Lee J."/>
            <person name="Park M."/>
            <person name="Lee H.-A."/>
            <person name="Lee H.-Y."/>
            <person name="Lee Y."/>
            <person name="Oh S."/>
            <person name="Lee J.H."/>
            <person name="Choi E."/>
            <person name="Choi E."/>
            <person name="Lee S.E."/>
            <person name="Jeon J."/>
            <person name="Kim H."/>
            <person name="Choi G."/>
            <person name="Song H."/>
            <person name="Lee J."/>
            <person name="Lee S.-C."/>
            <person name="Kwon J.-K."/>
            <person name="Lee H.-Y."/>
            <person name="Koo N."/>
            <person name="Hong Y."/>
            <person name="Kim R.W."/>
            <person name="Kang W.-H."/>
            <person name="Huh J.H."/>
            <person name="Kang B.-C."/>
            <person name="Yang T.-J."/>
            <person name="Lee Y.-H."/>
            <person name="Bennetzen J.L."/>
            <person name="Choi D."/>
        </authorList>
    </citation>
    <scope>NUCLEOTIDE SEQUENCE [LARGE SCALE GENOMIC DNA]</scope>
    <source>
        <strain evidence="6">cv. PBC81</strain>
    </source>
</reference>
<dbReference type="GO" id="GO:0003729">
    <property type="term" value="F:mRNA binding"/>
    <property type="evidence" value="ECO:0007669"/>
    <property type="project" value="TreeGrafter"/>
</dbReference>
<evidence type="ECO:0000256" key="1">
    <source>
        <dbReference type="ARBA" id="ARBA00022490"/>
    </source>
</evidence>
<dbReference type="GO" id="GO:0003743">
    <property type="term" value="F:translation initiation factor activity"/>
    <property type="evidence" value="ECO:0007669"/>
    <property type="project" value="UniProtKB-KW"/>
</dbReference>
<organism evidence="5 6">
    <name type="scientific">Capsicum baccatum</name>
    <name type="common">Peruvian pepper</name>
    <dbReference type="NCBI Taxonomy" id="33114"/>
    <lineage>
        <taxon>Eukaryota</taxon>
        <taxon>Viridiplantae</taxon>
        <taxon>Streptophyta</taxon>
        <taxon>Embryophyta</taxon>
        <taxon>Tracheophyta</taxon>
        <taxon>Spermatophyta</taxon>
        <taxon>Magnoliopsida</taxon>
        <taxon>eudicotyledons</taxon>
        <taxon>Gunneridae</taxon>
        <taxon>Pentapetalae</taxon>
        <taxon>asterids</taxon>
        <taxon>lamiids</taxon>
        <taxon>Solanales</taxon>
        <taxon>Solanaceae</taxon>
        <taxon>Solanoideae</taxon>
        <taxon>Capsiceae</taxon>
        <taxon>Capsicum</taxon>
    </lineage>
</organism>
<name>A0A2G2XL05_CAPBA</name>
<evidence type="ECO:0000259" key="4">
    <source>
        <dbReference type="Pfam" id="PF22591"/>
    </source>
</evidence>
<evidence type="ECO:0000256" key="3">
    <source>
        <dbReference type="ARBA" id="ARBA00022917"/>
    </source>
</evidence>
<dbReference type="Gene3D" id="1.25.40.860">
    <property type="match status" value="1"/>
</dbReference>
<keyword evidence="6" id="KW-1185">Reference proteome</keyword>
<dbReference type="InterPro" id="IPR027512">
    <property type="entry name" value="EIF3A"/>
</dbReference>
<evidence type="ECO:0000313" key="5">
    <source>
        <dbReference type="EMBL" id="PHT58139.1"/>
    </source>
</evidence>
<sequence length="172" mass="18934">MSSNHLYHAYAWLKLFSFLKGFNKNLSQKDLQLIASSIALAALSVPPYDQSHGASHLDLKNYEERSFKLANNPSSATVEARLLYSDSAELLDTAACFFDFHEMSESPRLIVYPVIDFLENAQAAQSASQWVVSTSYLLLDNSRPFPVVSMGVGAGLAALSPVSDMSSRAYFL</sequence>
<comment type="caution">
    <text evidence="5">The sequence shown here is derived from an EMBL/GenBank/DDBJ whole genome shotgun (WGS) entry which is preliminary data.</text>
</comment>